<proteinExistence type="predicted"/>
<keyword evidence="2" id="KW-0963">Cytoplasm</keyword>
<evidence type="ECO:0000256" key="3">
    <source>
        <dbReference type="ARBA" id="ARBA00022694"/>
    </source>
</evidence>
<dbReference type="PANTHER" id="PTHR30002:SF4">
    <property type="entry name" value="EPOXYQUEUOSINE REDUCTASE"/>
    <property type="match status" value="1"/>
</dbReference>
<evidence type="ECO:0000256" key="5">
    <source>
        <dbReference type="ARBA" id="ARBA00022785"/>
    </source>
</evidence>
<dbReference type="InterPro" id="IPR017896">
    <property type="entry name" value="4Fe4S_Fe-S-bd"/>
</dbReference>
<reference evidence="10 11" key="1">
    <citation type="submission" date="2014-02" db="EMBL/GenBank/DDBJ databases">
        <authorList>
            <person name="Sears C."/>
            <person name="Carroll K."/>
            <person name="Sack B.R."/>
            <person name="Qadri F."/>
            <person name="Myers L.L."/>
            <person name="Chung G.-T."/>
            <person name="Escheverria P."/>
            <person name="Fraser C.M."/>
            <person name="Sadzewicz L."/>
            <person name="Shefchek K.A."/>
            <person name="Tallon L."/>
            <person name="Das S.P."/>
            <person name="Daugherty S."/>
            <person name="Mongodin E.F."/>
        </authorList>
    </citation>
    <scope>NUCLEOTIDE SEQUENCE [LARGE SCALE GENOMIC DNA]</scope>
    <source>
        <strain evidence="11">3988T(B)14</strain>
    </source>
</reference>
<dbReference type="PANTHER" id="PTHR30002">
    <property type="entry name" value="EPOXYQUEUOSINE REDUCTASE"/>
    <property type="match status" value="1"/>
</dbReference>
<feature type="domain" description="4Fe-4S ferredoxin-type" evidence="9">
    <location>
        <begin position="178"/>
        <end position="207"/>
    </location>
</feature>
<keyword evidence="1" id="KW-0004">4Fe-4S</keyword>
<dbReference type="Gene3D" id="3.30.70.20">
    <property type="match status" value="1"/>
</dbReference>
<dbReference type="Proteomes" id="UP000020529">
    <property type="component" value="Unassembled WGS sequence"/>
</dbReference>
<evidence type="ECO:0000313" key="10">
    <source>
        <dbReference type="EMBL" id="EXY76158.1"/>
    </source>
</evidence>
<dbReference type="InterPro" id="IPR017900">
    <property type="entry name" value="4Fe4S_Fe_S_CS"/>
</dbReference>
<organism evidence="10 11">
    <name type="scientific">Bacteroides fragilis str. 3988T(B)14</name>
    <dbReference type="NCBI Taxonomy" id="1339315"/>
    <lineage>
        <taxon>Bacteria</taxon>
        <taxon>Pseudomonadati</taxon>
        <taxon>Bacteroidota</taxon>
        <taxon>Bacteroidia</taxon>
        <taxon>Bacteroidales</taxon>
        <taxon>Bacteroidaceae</taxon>
        <taxon>Bacteroides</taxon>
    </lineage>
</organism>
<dbReference type="GO" id="GO:0046872">
    <property type="term" value="F:metal ion binding"/>
    <property type="evidence" value="ECO:0007669"/>
    <property type="project" value="UniProtKB-KW"/>
</dbReference>
<dbReference type="PROSITE" id="PS00198">
    <property type="entry name" value="4FE4S_FER_1"/>
    <property type="match status" value="1"/>
</dbReference>
<keyword evidence="7" id="KW-0408">Iron</keyword>
<dbReference type="InterPro" id="IPR013542">
    <property type="entry name" value="QueG_DUF1730"/>
</dbReference>
<keyword evidence="6 10" id="KW-0560">Oxidoreductase</keyword>
<dbReference type="SUPFAM" id="SSF46548">
    <property type="entry name" value="alpha-helical ferredoxin"/>
    <property type="match status" value="1"/>
</dbReference>
<dbReference type="GO" id="GO:0008616">
    <property type="term" value="P:tRNA queuosine(34) biosynthetic process"/>
    <property type="evidence" value="ECO:0007669"/>
    <property type="project" value="UniProtKB-KW"/>
</dbReference>
<dbReference type="Pfam" id="PF08331">
    <property type="entry name" value="QueG_DUF1730"/>
    <property type="match status" value="1"/>
</dbReference>
<name>A0A015UQS3_BACFG</name>
<dbReference type="AlphaFoldDB" id="A0A015UQS3"/>
<keyword evidence="5" id="KW-0671">Queuosine biosynthesis</keyword>
<dbReference type="PROSITE" id="PS51379">
    <property type="entry name" value="4FE4S_FER_2"/>
    <property type="match status" value="1"/>
</dbReference>
<keyword evidence="8" id="KW-0411">Iron-sulfur</keyword>
<dbReference type="GO" id="GO:0052693">
    <property type="term" value="F:epoxyqueuosine reductase activity"/>
    <property type="evidence" value="ECO:0007669"/>
    <property type="project" value="TreeGrafter"/>
</dbReference>
<dbReference type="Pfam" id="PF13484">
    <property type="entry name" value="Fer4_16"/>
    <property type="match status" value="1"/>
</dbReference>
<evidence type="ECO:0000256" key="4">
    <source>
        <dbReference type="ARBA" id="ARBA00022723"/>
    </source>
</evidence>
<dbReference type="EMBL" id="JGCY01000218">
    <property type="protein sequence ID" value="EXY76158.1"/>
    <property type="molecule type" value="Genomic_DNA"/>
</dbReference>
<evidence type="ECO:0000259" key="9">
    <source>
        <dbReference type="PROSITE" id="PS51379"/>
    </source>
</evidence>
<gene>
    <name evidence="10" type="primary">queG</name>
    <name evidence="10" type="ORF">M124_0034</name>
</gene>
<accession>A0A015UQS3</accession>
<dbReference type="PATRIC" id="fig|1339315.3.peg.851"/>
<evidence type="ECO:0000313" key="11">
    <source>
        <dbReference type="Proteomes" id="UP000020529"/>
    </source>
</evidence>
<evidence type="ECO:0000256" key="1">
    <source>
        <dbReference type="ARBA" id="ARBA00022485"/>
    </source>
</evidence>
<comment type="caution">
    <text evidence="10">The sequence shown here is derived from an EMBL/GenBank/DDBJ whole genome shotgun (WGS) entry which is preliminary data.</text>
</comment>
<keyword evidence="3" id="KW-0819">tRNA processing</keyword>
<evidence type="ECO:0000256" key="8">
    <source>
        <dbReference type="ARBA" id="ARBA00023014"/>
    </source>
</evidence>
<dbReference type="RefSeq" id="WP_005813933.1">
    <property type="nucleotide sequence ID" value="NZ_JGCY01000218.1"/>
</dbReference>
<evidence type="ECO:0000256" key="2">
    <source>
        <dbReference type="ARBA" id="ARBA00022490"/>
    </source>
</evidence>
<sequence length="309" mass="35385">METKINSKALKAEALRLGFSACGIAPAEPIDQAHQNALKMWLDADRQAGMTYMANHFDKRCDPALLVEGTRCVVSVALNYYPATRIPDEEYQFAWYAYGKDYHDLMREKLAALFRFIQESDVPELNGRMFCDTAPVPERYWAWRAGLGWIGKNTQLIIPHAGSTFFLGELFLNAEADTYDRPQPNRCGRCNRCLQACPTKALETPYSLNAHRCLSYLTIENKSEIPDSIAPFMGNRVYGCDECQKACPWNRFATPCRTPELQPSPEFMNMKKEDWKQLSEEKYRALFKGSAVKRAKYSGLIRNIRQMED</sequence>
<dbReference type="EC" id="1.-.-.-" evidence="10"/>
<evidence type="ECO:0000256" key="6">
    <source>
        <dbReference type="ARBA" id="ARBA00023002"/>
    </source>
</evidence>
<dbReference type="GO" id="GO:0051539">
    <property type="term" value="F:4 iron, 4 sulfur cluster binding"/>
    <property type="evidence" value="ECO:0007669"/>
    <property type="project" value="UniProtKB-KW"/>
</dbReference>
<protein>
    <submittedName>
        <fullName evidence="10">Epoxyqueuosine reductase</fullName>
        <ecNumber evidence="10">1.-.-.-</ecNumber>
    </submittedName>
</protein>
<evidence type="ECO:0000256" key="7">
    <source>
        <dbReference type="ARBA" id="ARBA00023004"/>
    </source>
</evidence>
<keyword evidence="4" id="KW-0479">Metal-binding</keyword>
<dbReference type="InterPro" id="IPR004453">
    <property type="entry name" value="QueG"/>
</dbReference>
<dbReference type="NCBIfam" id="TIGR00276">
    <property type="entry name" value="tRNA epoxyqueuosine(34) reductase QueG"/>
    <property type="match status" value="1"/>
</dbReference>